<gene>
    <name evidence="2" type="ORF">P872_13010</name>
</gene>
<organism evidence="2 3">
    <name type="scientific">Rhodonellum psychrophilum GCM71 = DSM 17998</name>
    <dbReference type="NCBI Taxonomy" id="1123057"/>
    <lineage>
        <taxon>Bacteria</taxon>
        <taxon>Pseudomonadati</taxon>
        <taxon>Bacteroidota</taxon>
        <taxon>Cytophagia</taxon>
        <taxon>Cytophagales</taxon>
        <taxon>Cytophagaceae</taxon>
        <taxon>Rhodonellum</taxon>
    </lineage>
</organism>
<evidence type="ECO:0000313" key="3">
    <source>
        <dbReference type="Proteomes" id="UP000016843"/>
    </source>
</evidence>
<dbReference type="Proteomes" id="UP000016843">
    <property type="component" value="Unassembled WGS sequence"/>
</dbReference>
<evidence type="ECO:0000256" key="1">
    <source>
        <dbReference type="SAM" id="MobiDB-lite"/>
    </source>
</evidence>
<feature type="region of interest" description="Disordered" evidence="1">
    <location>
        <begin position="22"/>
        <end position="41"/>
    </location>
</feature>
<keyword evidence="3" id="KW-1185">Reference proteome</keyword>
<sequence>MVLGNLKFLLGIGIVAGFNPMQNGLKSDEKRLYKPEENQAI</sequence>
<protein>
    <submittedName>
        <fullName evidence="2">Uncharacterized protein</fullName>
    </submittedName>
</protein>
<reference evidence="2 3" key="1">
    <citation type="journal article" date="2013" name="Genome Announc.">
        <title>Draft Genome Sequence of the Psychrophilic and Alkaliphilic Rhodonellum psychrophilum Strain GCM71T.</title>
        <authorList>
            <person name="Hauptmann A.L."/>
            <person name="Glaring M.A."/>
            <person name="Hallin P.F."/>
            <person name="Prieme A."/>
            <person name="Stougaard P."/>
        </authorList>
    </citation>
    <scope>NUCLEOTIDE SEQUENCE [LARGE SCALE GENOMIC DNA]</scope>
    <source>
        <strain evidence="2 3">GCM71</strain>
    </source>
</reference>
<accession>U5BRH5</accession>
<proteinExistence type="predicted"/>
<feature type="compositionally biased region" description="Basic and acidic residues" evidence="1">
    <location>
        <begin position="26"/>
        <end position="41"/>
    </location>
</feature>
<dbReference type="EMBL" id="AWXR01000094">
    <property type="protein sequence ID" value="ERM80498.1"/>
    <property type="molecule type" value="Genomic_DNA"/>
</dbReference>
<dbReference type="AlphaFoldDB" id="U5BRH5"/>
<comment type="caution">
    <text evidence="2">The sequence shown here is derived from an EMBL/GenBank/DDBJ whole genome shotgun (WGS) entry which is preliminary data.</text>
</comment>
<evidence type="ECO:0000313" key="2">
    <source>
        <dbReference type="EMBL" id="ERM80498.1"/>
    </source>
</evidence>
<name>U5BRH5_9BACT</name>